<keyword evidence="2" id="KW-0677">Repeat</keyword>
<proteinExistence type="predicted"/>
<dbReference type="GeneID" id="30983800"/>
<keyword evidence="1 4" id="KW-0853">WD repeat</keyword>
<gene>
    <name evidence="6" type="ORF">CANTADRAFT_49081</name>
</gene>
<dbReference type="GO" id="GO:0005737">
    <property type="term" value="C:cytoplasm"/>
    <property type="evidence" value="ECO:0007669"/>
    <property type="project" value="EnsemblFungi"/>
</dbReference>
<dbReference type="GO" id="GO:0000786">
    <property type="term" value="C:nucleosome"/>
    <property type="evidence" value="ECO:0007669"/>
    <property type="project" value="EnsemblFungi"/>
</dbReference>
<dbReference type="InterPro" id="IPR050459">
    <property type="entry name" value="WD_repeat_RBAP46/RBAP48/MSI1"/>
</dbReference>
<evidence type="ECO:0000256" key="3">
    <source>
        <dbReference type="ARBA" id="ARBA00022853"/>
    </source>
</evidence>
<dbReference type="InterPro" id="IPR001680">
    <property type="entry name" value="WD40_rpt"/>
</dbReference>
<dbReference type="SUPFAM" id="SSF50978">
    <property type="entry name" value="WD40 repeat-like"/>
    <property type="match status" value="1"/>
</dbReference>
<dbReference type="Pfam" id="PF12265">
    <property type="entry name" value="CAF1C_H4-bd"/>
    <property type="match status" value="1"/>
</dbReference>
<feature type="repeat" description="WD" evidence="4">
    <location>
        <begin position="333"/>
        <end position="375"/>
    </location>
</feature>
<dbReference type="GO" id="GO:0005634">
    <property type="term" value="C:nucleus"/>
    <property type="evidence" value="ECO:0007669"/>
    <property type="project" value="EnsemblFungi"/>
</dbReference>
<dbReference type="Proteomes" id="UP000094285">
    <property type="component" value="Unassembled WGS sequence"/>
</dbReference>
<dbReference type="PANTHER" id="PTHR22850">
    <property type="entry name" value="WD40 REPEAT FAMILY"/>
    <property type="match status" value="1"/>
</dbReference>
<dbReference type="GO" id="GO:0033186">
    <property type="term" value="C:CAF-1 complex"/>
    <property type="evidence" value="ECO:0007669"/>
    <property type="project" value="EnsemblFungi"/>
</dbReference>
<dbReference type="PROSITE" id="PS50294">
    <property type="entry name" value="WD_REPEATS_REGION"/>
    <property type="match status" value="1"/>
</dbReference>
<reference evidence="7" key="1">
    <citation type="submission" date="2016-05" db="EMBL/GenBank/DDBJ databases">
        <title>Comparative genomics of biotechnologically important yeasts.</title>
        <authorList>
            <consortium name="DOE Joint Genome Institute"/>
            <person name="Riley R."/>
            <person name="Haridas S."/>
            <person name="Wolfe K.H."/>
            <person name="Lopes M.R."/>
            <person name="Hittinger C.T."/>
            <person name="Goker M."/>
            <person name="Salamov A."/>
            <person name="Wisecaver J."/>
            <person name="Long T.M."/>
            <person name="Aerts A.L."/>
            <person name="Barry K."/>
            <person name="Choi C."/>
            <person name="Clum A."/>
            <person name="Coughlan A.Y."/>
            <person name="Deshpande S."/>
            <person name="Douglass A.P."/>
            <person name="Hanson S.J."/>
            <person name="Klenk H.-P."/>
            <person name="Labutti K."/>
            <person name="Lapidus A."/>
            <person name="Lindquist E."/>
            <person name="Lipzen A."/>
            <person name="Meier-Kolthoff J.P."/>
            <person name="Ohm R.A."/>
            <person name="Otillar R.P."/>
            <person name="Pangilinan J."/>
            <person name="Peng Y."/>
            <person name="Rokas A."/>
            <person name="Rosa C.A."/>
            <person name="Scheuner C."/>
            <person name="Sibirny A.A."/>
            <person name="Slot J.C."/>
            <person name="Stielow J.B."/>
            <person name="Sun H."/>
            <person name="Kurtzman C.P."/>
            <person name="Blackwell M."/>
            <person name="Grigoriev I.V."/>
            <person name="Jeffries T.W."/>
        </authorList>
    </citation>
    <scope>NUCLEOTIDE SEQUENCE [LARGE SCALE GENOMIC DNA]</scope>
    <source>
        <strain evidence="7">NRRL Y-17324</strain>
    </source>
</reference>
<dbReference type="Gene3D" id="2.130.10.10">
    <property type="entry name" value="YVTN repeat-like/Quinoprotein amine dehydrogenase"/>
    <property type="match status" value="1"/>
</dbReference>
<keyword evidence="7" id="KW-1185">Reference proteome</keyword>
<dbReference type="GO" id="GO:0042393">
    <property type="term" value="F:histone binding"/>
    <property type="evidence" value="ECO:0007669"/>
    <property type="project" value="EnsemblFungi"/>
</dbReference>
<dbReference type="GO" id="GO:0006335">
    <property type="term" value="P:DNA replication-dependent chromatin assembly"/>
    <property type="evidence" value="ECO:0007669"/>
    <property type="project" value="EnsemblFungi"/>
</dbReference>
<dbReference type="OrthoDB" id="427795at2759"/>
<evidence type="ECO:0000256" key="4">
    <source>
        <dbReference type="PROSITE-ProRule" id="PRU00221"/>
    </source>
</evidence>
<dbReference type="InterPro" id="IPR022052">
    <property type="entry name" value="Histone-bd_RBBP4-like_N"/>
</dbReference>
<dbReference type="AlphaFoldDB" id="A0A1E4SK77"/>
<dbReference type="Pfam" id="PF00400">
    <property type="entry name" value="WD40"/>
    <property type="match status" value="3"/>
</dbReference>
<evidence type="ECO:0000256" key="1">
    <source>
        <dbReference type="ARBA" id="ARBA00022574"/>
    </source>
</evidence>
<dbReference type="InterPro" id="IPR015943">
    <property type="entry name" value="WD40/YVTN_repeat-like_dom_sf"/>
</dbReference>
<dbReference type="EMBL" id="KV453911">
    <property type="protein sequence ID" value="ODV79837.1"/>
    <property type="molecule type" value="Genomic_DNA"/>
</dbReference>
<evidence type="ECO:0000313" key="7">
    <source>
        <dbReference type="Proteomes" id="UP000094285"/>
    </source>
</evidence>
<name>A0A1E4SK77_9ASCO</name>
<dbReference type="InterPro" id="IPR036322">
    <property type="entry name" value="WD40_repeat_dom_sf"/>
</dbReference>
<sequence length="417" mass="46931">MDPEEIKVDDVVVEESSSELPINSEAEKNYRIWKKNAPFLYDYLSTHTLLWPSLSVQFFPDLTTNSGSGEQTVLQRLLLGTFTLGQAIDSISIVQLSHYLNLNKNLQINRLDFNQEKEEFELSVPSINKINVLQKISHFGDVNKVQYMPQKPNVLASANNVGDLVIYERTKHSNFKNDLAPLSVANKVQMTLRGQSSDTNNEIFAIDWNKQREGVLVSGNMNGDLNVFDIKKYSSASDVLDQHQHIANGSGVNDIEWFSNHDSLFAVADETGSVRIYDTRSATSLVAKVQASESGINGISINKQNPTCFSTGDSRGSIVIWDIRYKELPYSTINKHKDSITQVKWHPRLSNIVASSSSDTTVQIFDVNKHEQDEGLLFVHAGHMLGVNDFDWSFHDDWLLSSVADDNSLHVWKPTLR</sequence>
<dbReference type="SMART" id="SM00320">
    <property type="entry name" value="WD40"/>
    <property type="match status" value="6"/>
</dbReference>
<dbReference type="PROSITE" id="PS50082">
    <property type="entry name" value="WD_REPEATS_2"/>
    <property type="match status" value="1"/>
</dbReference>
<evidence type="ECO:0000259" key="5">
    <source>
        <dbReference type="Pfam" id="PF12265"/>
    </source>
</evidence>
<dbReference type="STRING" id="984487.A0A1E4SK77"/>
<protein>
    <submittedName>
        <fullName evidence="6">WD40 repeat-like protein</fullName>
    </submittedName>
</protein>
<organism evidence="6 7">
    <name type="scientific">Suhomyces tanzawaensis NRRL Y-17324</name>
    <dbReference type="NCBI Taxonomy" id="984487"/>
    <lineage>
        <taxon>Eukaryota</taxon>
        <taxon>Fungi</taxon>
        <taxon>Dikarya</taxon>
        <taxon>Ascomycota</taxon>
        <taxon>Saccharomycotina</taxon>
        <taxon>Pichiomycetes</taxon>
        <taxon>Debaryomycetaceae</taxon>
        <taxon>Suhomyces</taxon>
    </lineage>
</organism>
<dbReference type="RefSeq" id="XP_020064959.1">
    <property type="nucleotide sequence ID" value="XM_020209664.1"/>
</dbReference>
<evidence type="ECO:0000313" key="6">
    <source>
        <dbReference type="EMBL" id="ODV79837.1"/>
    </source>
</evidence>
<keyword evidence="3" id="KW-0156">Chromatin regulator</keyword>
<feature type="domain" description="Histone-binding protein RBBP4-like N-terminal" evidence="5">
    <location>
        <begin position="29"/>
        <end position="98"/>
    </location>
</feature>
<accession>A0A1E4SK77</accession>
<evidence type="ECO:0000256" key="2">
    <source>
        <dbReference type="ARBA" id="ARBA00022737"/>
    </source>
</evidence>